<dbReference type="PIRSF" id="PIRSF009400">
    <property type="entry name" value="Peptidase_C46"/>
    <property type="match status" value="1"/>
</dbReference>
<evidence type="ECO:0000256" key="1">
    <source>
        <dbReference type="ARBA" id="ARBA00010649"/>
    </source>
</evidence>
<feature type="domain" description="Hint" evidence="22">
    <location>
        <begin position="209"/>
        <end position="315"/>
    </location>
</feature>
<feature type="binding site" evidence="19">
    <location>
        <position position="108"/>
    </location>
    <ligand>
        <name>Ca(2+)</name>
        <dbReference type="ChEBI" id="CHEBI:29108"/>
        <label>1</label>
    </ligand>
</feature>
<dbReference type="PROSITE" id="PS51257">
    <property type="entry name" value="PROKAR_LIPOPROTEIN"/>
    <property type="match status" value="1"/>
</dbReference>
<evidence type="ECO:0000256" key="17">
    <source>
        <dbReference type="ARBA" id="ARBA00048589"/>
    </source>
</evidence>
<feature type="binding site" evidence="19">
    <location>
        <position position="103"/>
    </location>
    <ligand>
        <name>Ca(2+)</name>
        <dbReference type="ChEBI" id="CHEBI:29108"/>
        <label>1</label>
    </ligand>
</feature>
<evidence type="ECO:0000256" key="16">
    <source>
        <dbReference type="ARBA" id="ARBA00045369"/>
    </source>
</evidence>
<evidence type="ECO:0000256" key="10">
    <source>
        <dbReference type="ARBA" id="ARBA00022813"/>
    </source>
</evidence>
<evidence type="ECO:0000256" key="9">
    <source>
        <dbReference type="ARBA" id="ARBA00022801"/>
    </source>
</evidence>
<feature type="binding site" evidence="19">
    <location>
        <position position="139"/>
    </location>
    <ligand>
        <name>Ca(2+)</name>
        <dbReference type="ChEBI" id="CHEBI:29108"/>
        <label>2</label>
    </ligand>
</feature>
<keyword evidence="13" id="KW-0564">Palmitate</keyword>
<dbReference type="CDD" id="cd00081">
    <property type="entry name" value="Hint"/>
    <property type="match status" value="1"/>
</dbReference>
<feature type="binding site" evidence="19">
    <location>
        <position position="153"/>
    </location>
    <ligand>
        <name>Zn(2+)</name>
        <dbReference type="ChEBI" id="CHEBI:29105"/>
    </ligand>
</feature>
<dbReference type="InterPro" id="IPR006141">
    <property type="entry name" value="Intein_N"/>
</dbReference>
<dbReference type="EMBL" id="LN899784">
    <property type="protein sequence ID" value="CUS58509.1"/>
    <property type="molecule type" value="mRNA"/>
</dbReference>
<dbReference type="PRINTS" id="PR00632">
    <property type="entry name" value="SONICHHOG"/>
</dbReference>
<dbReference type="InterPro" id="IPR003587">
    <property type="entry name" value="Hint_dom_N"/>
</dbReference>
<dbReference type="FunFam" id="2.170.16.10:FF:000001">
    <property type="entry name" value="Indian hedgehog"/>
    <property type="match status" value="1"/>
</dbReference>
<comment type="similarity">
    <text evidence="1 20">Belongs to the hedgehog family.</text>
</comment>
<dbReference type="PANTHER" id="PTHR11889:SF31">
    <property type="entry name" value="PROTEIN HEDGEHOG"/>
    <property type="match status" value="1"/>
</dbReference>
<keyword evidence="6" id="KW-0709">Segmentation polarity protein</keyword>
<dbReference type="SUPFAM" id="SSF55166">
    <property type="entry name" value="Hedgehog/DD-peptidase"/>
    <property type="match status" value="1"/>
</dbReference>
<keyword evidence="4 20" id="KW-0645">Protease</keyword>
<dbReference type="PANTHER" id="PTHR11889">
    <property type="entry name" value="HEDGEHOG"/>
    <property type="match status" value="1"/>
</dbReference>
<dbReference type="InterPro" id="IPR036844">
    <property type="entry name" value="Hint_dom_sf"/>
</dbReference>
<evidence type="ECO:0000256" key="12">
    <source>
        <dbReference type="ARBA" id="ARBA00023136"/>
    </source>
</evidence>
<keyword evidence="2 20" id="KW-0217">Developmental protein</keyword>
<dbReference type="Pfam" id="PF01085">
    <property type="entry name" value="HH_signal"/>
    <property type="match status" value="1"/>
</dbReference>
<comment type="function">
    <text evidence="16">The C-terminal part of the hedgehog protein precursor displays an autoproteolysis activity that results in the cleavage of the full-length protein into two parts (N-product and C-product). In addition, the C-terminal part displays a cholesterol transferase activity that results by the covalent attachment of a cholesterol moiety to the C-terminal of the newly generated N-product. Once cleaved, the C-product has no signaling activity and diffuses from the cell.</text>
</comment>
<dbReference type="Gene3D" id="2.170.16.10">
    <property type="entry name" value="Hedgehog/Intein (Hint) domain"/>
    <property type="match status" value="1"/>
</dbReference>
<dbReference type="GO" id="GO:0007367">
    <property type="term" value="P:segment polarity determination"/>
    <property type="evidence" value="ECO:0007669"/>
    <property type="project" value="UniProtKB-KW"/>
</dbReference>
<comment type="subcellular location">
    <molecule>Sonic hedgehog protein</molecule>
    <subcellularLocation>
        <location evidence="20">Endoplasmic reticulum membrane</location>
    </subcellularLocation>
    <subcellularLocation>
        <location evidence="20">Golgi apparatus membrane</location>
    </subcellularLocation>
</comment>
<dbReference type="Pfam" id="PF01079">
    <property type="entry name" value="Hint"/>
    <property type="match status" value="1"/>
</dbReference>
<evidence type="ECO:0000256" key="15">
    <source>
        <dbReference type="ARBA" id="ARBA00023301"/>
    </source>
</evidence>
<evidence type="ECO:0000259" key="21">
    <source>
        <dbReference type="SMART" id="SM00305"/>
    </source>
</evidence>
<dbReference type="InterPro" id="IPR000320">
    <property type="entry name" value="Hedgehog_signalling_dom"/>
</dbReference>
<dbReference type="GO" id="GO:0007224">
    <property type="term" value="P:smoothened signaling pathway"/>
    <property type="evidence" value="ECO:0007669"/>
    <property type="project" value="TreeGrafter"/>
</dbReference>
<keyword evidence="12 20" id="KW-0472">Membrane</keyword>
<keyword evidence="19" id="KW-0862">Zinc</keyword>
<feature type="binding site" evidence="19">
    <location>
        <position position="103"/>
    </location>
    <ligand>
        <name>Ca(2+)</name>
        <dbReference type="ChEBI" id="CHEBI:29108"/>
        <label>2</label>
    </ligand>
</feature>
<gene>
    <name evidence="23" type="primary">hedgehog C</name>
</gene>
<sequence length="460" mass="51299">MLMPRLDAGGRPRFFCAAGALLIAAVLVLSCGSALGCGPGRMYTKRRSPRKLNAFVFKQHVPNVPENTLGASGLPEGKITRDHPKFKQLVPNYNADIIFKDEEGTGADRLMTQRLTEKVNTLAISVMNMWPGIRLRVTEAYDEEGFHARNSLHEEGRAVDMTTSDRDRSKLGMLARLAVDAGFDFVYYESRAHVHCSVKSESAEASKSGGCFNGDATVQTPDGLVKMSDLRIGDEVLVVKSDGSLGYSEVILFLDRDEHQSRLFNTILTASGEKITVTPSHLVFLSDSNRTLDVSEAYATFAKNIEIGDYLYVKRDTVDGGSIALEKVTYVISSSQTGSFAPLTKEGNIIVNNIVASCYALLDDQKLAHFAFMPVRFISNVEHTVEYMKELIPFQHIRDALSTNFAFMPVEFTNNWKNAISHLLQKLHFVNLIPKSVQYQKGIHWYPKLLYKVTYHLLLE</sequence>
<comment type="subcellular location">
    <molecule>Protein hedgehog N-product</molecule>
    <subcellularLocation>
        <location evidence="20">Cell membrane</location>
        <topology evidence="20">Lipid-anchor</topology>
    </subcellularLocation>
</comment>
<name>A0A0U5KLU0_CUPSA</name>
<feature type="binding site" evidence="19">
    <location>
        <position position="139"/>
    </location>
    <ligand>
        <name>Ca(2+)</name>
        <dbReference type="ChEBI" id="CHEBI:29108"/>
        <label>1</label>
    </ligand>
</feature>
<evidence type="ECO:0000256" key="8">
    <source>
        <dbReference type="ARBA" id="ARBA00022729"/>
    </source>
</evidence>
<keyword evidence="10 20" id="KW-0068">Autocatalytic cleavage</keyword>
<feature type="binding site" evidence="19">
    <location>
        <position position="138"/>
    </location>
    <ligand>
        <name>Ca(2+)</name>
        <dbReference type="ChEBI" id="CHEBI:29108"/>
        <label>1</label>
    </ligand>
</feature>
<evidence type="ECO:0000256" key="2">
    <source>
        <dbReference type="ARBA" id="ARBA00022473"/>
    </source>
</evidence>
<evidence type="ECO:0000256" key="7">
    <source>
        <dbReference type="ARBA" id="ARBA00022723"/>
    </source>
</evidence>
<keyword evidence="14" id="KW-0449">Lipoprotein</keyword>
<comment type="function">
    <molecule>Protein hedgehog</molecule>
    <text evidence="20">The C-terminal part of the hedgehog protein precursor displays an autoproteolysis activity that results in the cleavage of the full-length protein into two parts (N-product and C-product). In addition, the C-terminal part displays a cholesterol transferase activity that results by the covalent attachment of a cholesterol moiety to the C-terminal of the newly generated N-product.</text>
</comment>
<evidence type="ECO:0000256" key="19">
    <source>
        <dbReference type="PIRSR" id="PIRSR009400-2"/>
    </source>
</evidence>
<evidence type="ECO:0000256" key="3">
    <source>
        <dbReference type="ARBA" id="ARBA00022475"/>
    </source>
</evidence>
<feature type="site" description="Involved in auto-cleavage" evidence="18">
    <location>
        <position position="278"/>
    </location>
</feature>
<dbReference type="Gene3D" id="3.30.1380.10">
    <property type="match status" value="1"/>
</dbReference>
<evidence type="ECO:0000256" key="5">
    <source>
        <dbReference type="ARBA" id="ARBA00022679"/>
    </source>
</evidence>
<comment type="function">
    <molecule>Protein hedgehog N-product</molecule>
    <text evidence="20">The dually lipidated hedgehog protein N-product is a morphogen which is essential for a variety of patterning events during development.</text>
</comment>
<dbReference type="InterPro" id="IPR003586">
    <property type="entry name" value="Hint_dom_C"/>
</dbReference>
<dbReference type="PROSITE" id="PS50817">
    <property type="entry name" value="INTEIN_N_TER"/>
    <property type="match status" value="1"/>
</dbReference>
<dbReference type="SMART" id="SM00306">
    <property type="entry name" value="HintN"/>
    <property type="match status" value="1"/>
</dbReference>
<feature type="domain" description="Hint" evidence="21">
    <location>
        <begin position="320"/>
        <end position="364"/>
    </location>
</feature>
<dbReference type="InterPro" id="IPR001657">
    <property type="entry name" value="Hedgehog"/>
</dbReference>
<evidence type="ECO:0000313" key="23">
    <source>
        <dbReference type="EMBL" id="CUS58509.1"/>
    </source>
</evidence>
<feature type="binding site" evidence="19">
    <location>
        <position position="102"/>
    </location>
    <ligand>
        <name>Ca(2+)</name>
        <dbReference type="ChEBI" id="CHEBI:29108"/>
        <label>1</label>
    </ligand>
</feature>
<organism evidence="23">
    <name type="scientific">Cupiennius salei</name>
    <name type="common">American wandering spider</name>
    <dbReference type="NCBI Taxonomy" id="6928"/>
    <lineage>
        <taxon>Eukaryota</taxon>
        <taxon>Metazoa</taxon>
        <taxon>Ecdysozoa</taxon>
        <taxon>Arthropoda</taxon>
        <taxon>Chelicerata</taxon>
        <taxon>Arachnida</taxon>
        <taxon>Araneae</taxon>
        <taxon>Araneomorphae</taxon>
        <taxon>Entelegynae</taxon>
        <taxon>Lycosoidea</taxon>
        <taxon>Ctenidae</taxon>
        <taxon>Cupiennius</taxon>
    </lineage>
</organism>
<keyword evidence="3 20" id="KW-1003">Cell membrane</keyword>
<accession>A0A0U5KLU0</accession>
<evidence type="ECO:0000256" key="6">
    <source>
        <dbReference type="ARBA" id="ARBA00022716"/>
    </source>
</evidence>
<dbReference type="GO" id="GO:0005113">
    <property type="term" value="F:patched binding"/>
    <property type="evidence" value="ECO:0007669"/>
    <property type="project" value="TreeGrafter"/>
</dbReference>
<feature type="binding site" evidence="19">
    <location>
        <position position="160"/>
    </location>
    <ligand>
        <name>Zn(2+)</name>
        <dbReference type="ChEBI" id="CHEBI:29105"/>
    </ligand>
</feature>
<feature type="binding site" evidence="19">
    <location>
        <position position="195"/>
    </location>
    <ligand>
        <name>Zn(2+)</name>
        <dbReference type="ChEBI" id="CHEBI:29105"/>
    </ligand>
</feature>
<keyword evidence="15" id="KW-0504">Morphogen</keyword>
<dbReference type="SMART" id="SM00305">
    <property type="entry name" value="HintC"/>
    <property type="match status" value="1"/>
</dbReference>
<evidence type="ECO:0000256" key="4">
    <source>
        <dbReference type="ARBA" id="ARBA00022670"/>
    </source>
</evidence>
<dbReference type="FunFam" id="3.30.1380.10:FF:000001">
    <property type="entry name" value="Indian hedgehog"/>
    <property type="match status" value="1"/>
</dbReference>
<dbReference type="SUPFAM" id="SSF51294">
    <property type="entry name" value="Hedgehog/intein (Hint) domain"/>
    <property type="match status" value="1"/>
</dbReference>
<dbReference type="InterPro" id="IPR009045">
    <property type="entry name" value="Zn_M74/Hedgehog-like"/>
</dbReference>
<feature type="binding site" evidence="19">
    <location>
        <position position="142"/>
    </location>
    <ligand>
        <name>Ca(2+)</name>
        <dbReference type="ChEBI" id="CHEBI:29108"/>
        <label>2</label>
    </ligand>
</feature>
<evidence type="ECO:0000256" key="11">
    <source>
        <dbReference type="ARBA" id="ARBA00022837"/>
    </source>
</evidence>
<dbReference type="GO" id="GO:0007267">
    <property type="term" value="P:cell-cell signaling"/>
    <property type="evidence" value="ECO:0007669"/>
    <property type="project" value="InterPro"/>
</dbReference>
<dbReference type="GO" id="GO:0005789">
    <property type="term" value="C:endoplasmic reticulum membrane"/>
    <property type="evidence" value="ECO:0007669"/>
    <property type="project" value="UniProtKB-SubCell"/>
</dbReference>
<keyword evidence="5" id="KW-0808">Transferase</keyword>
<dbReference type="InterPro" id="IPR050387">
    <property type="entry name" value="Hedgehog_Signaling"/>
</dbReference>
<feature type="site" description="Essential for auto-cleavage" evidence="18">
    <location>
        <position position="281"/>
    </location>
</feature>
<evidence type="ECO:0000256" key="14">
    <source>
        <dbReference type="ARBA" id="ARBA00023288"/>
    </source>
</evidence>
<evidence type="ECO:0000259" key="22">
    <source>
        <dbReference type="SMART" id="SM00306"/>
    </source>
</evidence>
<dbReference type="GO" id="GO:0005886">
    <property type="term" value="C:plasma membrane"/>
    <property type="evidence" value="ECO:0007669"/>
    <property type="project" value="UniProtKB-SubCell"/>
</dbReference>
<keyword evidence="20" id="KW-0256">Endoplasmic reticulum</keyword>
<comment type="catalytic activity">
    <reaction evidence="17">
        <text>glycyl-L-cysteinyl-[protein] + cholesterol + H(+) = [protein]-C-terminal glycyl cholesterol ester + N-terminal L-cysteinyl-[protein]</text>
        <dbReference type="Rhea" id="RHEA:59504"/>
        <dbReference type="Rhea" id="RHEA-COMP:12707"/>
        <dbReference type="Rhea" id="RHEA-COMP:15369"/>
        <dbReference type="Rhea" id="RHEA-COMP:15374"/>
        <dbReference type="ChEBI" id="CHEBI:15378"/>
        <dbReference type="ChEBI" id="CHEBI:16113"/>
        <dbReference type="ChEBI" id="CHEBI:65250"/>
        <dbReference type="ChEBI" id="CHEBI:143135"/>
        <dbReference type="ChEBI" id="CHEBI:143140"/>
    </reaction>
    <physiologicalReaction direction="left-to-right" evidence="17">
        <dbReference type="Rhea" id="RHEA:59505"/>
    </physiologicalReaction>
</comment>
<keyword evidence="20" id="KW-0333">Golgi apparatus</keyword>
<dbReference type="GO" id="GO:0010468">
    <property type="term" value="P:regulation of gene expression"/>
    <property type="evidence" value="ECO:0007669"/>
    <property type="project" value="TreeGrafter"/>
</dbReference>
<keyword evidence="8 20" id="KW-0732">Signal</keyword>
<protein>
    <recommendedName>
        <fullName evidence="20">Hedgehog protein</fullName>
    </recommendedName>
</protein>
<dbReference type="GO" id="GO:0016540">
    <property type="term" value="P:protein autoprocessing"/>
    <property type="evidence" value="ECO:0007669"/>
    <property type="project" value="InterPro"/>
</dbReference>
<dbReference type="AlphaFoldDB" id="A0A0U5KLU0"/>
<dbReference type="GO" id="GO:0016740">
    <property type="term" value="F:transferase activity"/>
    <property type="evidence" value="ECO:0007669"/>
    <property type="project" value="UniProtKB-KW"/>
</dbReference>
<dbReference type="GO" id="GO:0005509">
    <property type="term" value="F:calcium ion binding"/>
    <property type="evidence" value="ECO:0007669"/>
    <property type="project" value="TreeGrafter"/>
</dbReference>
<feature type="site" description="Cleavage; by autolysis" evidence="18">
    <location>
        <begin position="210"/>
        <end position="211"/>
    </location>
</feature>
<dbReference type="GO" id="GO:0016015">
    <property type="term" value="F:morphogen activity"/>
    <property type="evidence" value="ECO:0007669"/>
    <property type="project" value="UniProtKB-KW"/>
</dbReference>
<evidence type="ECO:0000256" key="18">
    <source>
        <dbReference type="PIRSR" id="PIRSR009400-1"/>
    </source>
</evidence>
<dbReference type="InterPro" id="IPR001767">
    <property type="entry name" value="Hedgehog_Hint"/>
</dbReference>
<reference evidence="23" key="1">
    <citation type="submission" date="2015-10" db="EMBL/GenBank/DDBJ databases">
        <authorList>
            <person name="Gilbert D.G."/>
        </authorList>
    </citation>
    <scope>NUCLEOTIDE SEQUENCE</scope>
    <source>
        <strain evidence="23">Cs3</strain>
    </source>
</reference>
<proteinExistence type="evidence at transcript level"/>
<evidence type="ECO:0000256" key="20">
    <source>
        <dbReference type="RuleBase" id="RU280812"/>
    </source>
</evidence>
<dbReference type="GO" id="GO:0000139">
    <property type="term" value="C:Golgi membrane"/>
    <property type="evidence" value="ECO:0007669"/>
    <property type="project" value="UniProtKB-SubCell"/>
</dbReference>
<dbReference type="GO" id="GO:0009653">
    <property type="term" value="P:anatomical structure morphogenesis"/>
    <property type="evidence" value="ECO:0007669"/>
    <property type="project" value="UniProtKB-KW"/>
</dbReference>
<keyword evidence="7 19" id="KW-0479">Metal-binding</keyword>
<feature type="site" description="Involved in cholesterol transfer" evidence="18">
    <location>
        <position position="255"/>
    </location>
</feature>
<keyword evidence="9 20" id="KW-0378">Hydrolase</keyword>
<dbReference type="GO" id="GO:0016539">
    <property type="term" value="P:intein-mediated protein splicing"/>
    <property type="evidence" value="ECO:0007669"/>
    <property type="project" value="InterPro"/>
</dbReference>
<keyword evidence="11 19" id="KW-0106">Calcium</keyword>
<reference evidence="23" key="2">
    <citation type="submission" date="2016-01" db="EMBL/GenBank/DDBJ databases">
        <title>Differential expression of retinal determination genes in the principal and secondary eyes of Cupiennius salei Keyserling (1877) part 2.</title>
        <authorList>
            <person name="Samadi L."/>
            <person name="Schmid A."/>
            <person name="Eriksson B.J."/>
        </authorList>
    </citation>
    <scope>NUCLEOTIDE SEQUENCE</scope>
    <source>
        <strain evidence="23">Cs3</strain>
    </source>
</reference>
<dbReference type="GO" id="GO:0008233">
    <property type="term" value="F:peptidase activity"/>
    <property type="evidence" value="ECO:0007669"/>
    <property type="project" value="UniProtKB-UniRule"/>
</dbReference>
<evidence type="ECO:0000256" key="13">
    <source>
        <dbReference type="ARBA" id="ARBA00023139"/>
    </source>
</evidence>
<dbReference type="GO" id="GO:0005615">
    <property type="term" value="C:extracellular space"/>
    <property type="evidence" value="ECO:0007669"/>
    <property type="project" value="TreeGrafter"/>
</dbReference>
<dbReference type="GO" id="GO:0001708">
    <property type="term" value="P:cell fate specification"/>
    <property type="evidence" value="ECO:0007669"/>
    <property type="project" value="TreeGrafter"/>
</dbReference>
<dbReference type="GO" id="GO:0048731">
    <property type="term" value="P:system development"/>
    <property type="evidence" value="ECO:0007669"/>
    <property type="project" value="UniProtKB-ARBA"/>
</dbReference>